<evidence type="ECO:0000259" key="1">
    <source>
        <dbReference type="PROSITE" id="PS51379"/>
    </source>
</evidence>
<dbReference type="PANTHER" id="PTHR31616">
    <property type="entry name" value="TREHALASE"/>
    <property type="match status" value="1"/>
</dbReference>
<dbReference type="SUPFAM" id="SSF54862">
    <property type="entry name" value="4Fe-4S ferredoxins"/>
    <property type="match status" value="1"/>
</dbReference>
<reference evidence="2" key="2">
    <citation type="submission" date="2006-01" db="EMBL/GenBank/DDBJ databases">
        <authorList>
            <person name="Genoscope"/>
        </authorList>
    </citation>
    <scope>NUCLEOTIDE SEQUENCE</scope>
</reference>
<dbReference type="SUPFAM" id="SSF48208">
    <property type="entry name" value="Six-hairpin glycosidases"/>
    <property type="match status" value="1"/>
</dbReference>
<dbReference type="PANTHER" id="PTHR31616:SF13">
    <property type="entry name" value="GLUCAN 1,4-ALPHA-GLUCOSIDASE"/>
    <property type="match status" value="1"/>
</dbReference>
<gene>
    <name evidence="2" type="primary">cga</name>
    <name evidence="2" type="ORF">kustd2168</name>
</gene>
<keyword evidence="2" id="KW-0378">Hydrolase</keyword>
<reference evidence="2" key="1">
    <citation type="journal article" date="2006" name="Nature">
        <title>Deciphering the evolution and metabolism of an anammox bacterium from a community genome.</title>
        <authorList>
            <person name="Strous M."/>
            <person name="Pelletier E."/>
            <person name="Mangenot S."/>
            <person name="Rattei T."/>
            <person name="Lehner A."/>
            <person name="Taylor M.W."/>
            <person name="Horn M."/>
            <person name="Daims H."/>
            <person name="Bartol-Mavel D."/>
            <person name="Wincker P."/>
            <person name="Barbe V."/>
            <person name="Fonknechten N."/>
            <person name="Vallenet D."/>
            <person name="Segurens B."/>
            <person name="Schenowitz-Truong C."/>
            <person name="Medigue C."/>
            <person name="Collingro A."/>
            <person name="Snel B."/>
            <person name="Dutilh B.E."/>
            <person name="OpDenCamp H.J.M."/>
            <person name="vanDerDrift C."/>
            <person name="Cirpus I."/>
            <person name="vanDePas-Schoonen K.T."/>
            <person name="Harhangi H.R."/>
            <person name="vanNiftrik L."/>
            <person name="Schmid M."/>
            <person name="Keltjens J."/>
            <person name="vanDeVossenberg J."/>
            <person name="Kartal B."/>
            <person name="Meier H."/>
            <person name="Frishman D."/>
            <person name="Huynen M.A."/>
            <person name="Mewes H."/>
            <person name="Weissenbach J."/>
            <person name="Jetten M.S.M."/>
            <person name="Wagner M."/>
            <person name="LePaslier D."/>
        </authorList>
    </citation>
    <scope>NUCLEOTIDE SEQUENCE</scope>
</reference>
<name>Q1PY00_KUEST</name>
<dbReference type="CAZy" id="GH15">
    <property type="family name" value="Glycoside Hydrolase Family 15"/>
</dbReference>
<proteinExistence type="predicted"/>
<dbReference type="AlphaFoldDB" id="Q1PY00"/>
<dbReference type="InterPro" id="IPR012341">
    <property type="entry name" value="6hp_glycosidase-like_sf"/>
</dbReference>
<organism evidence="2">
    <name type="scientific">Kuenenia stuttgartiensis</name>
    <dbReference type="NCBI Taxonomy" id="174633"/>
    <lineage>
        <taxon>Bacteria</taxon>
        <taxon>Pseudomonadati</taxon>
        <taxon>Planctomycetota</taxon>
        <taxon>Candidatus Brocadiia</taxon>
        <taxon>Candidatus Brocadiales</taxon>
        <taxon>Candidatus Brocadiaceae</taxon>
        <taxon>Candidatus Kuenenia</taxon>
    </lineage>
</organism>
<sequence length="813" mass="92775">MEFFKRLKCYVFSVFSGKEQNDSLPSTITTKVKRFATMPRDIPVGNGSLLVTFDSSYSVRDFYFPYVGKENHTRGYPCRFGLWTQEGFSWINPKEWNISLGYLDETLVTAVFLRHEKLRLQLMCNDVVDFEKNIYLRKMIIKNSAPTEREIRLFFHQDLSVMENEIGDTVFYDAKQNCLIHYKGPRYFLINCSAGDVWGVREYATGIKRHQGAEGTWRDAEDGILGGNPIAQGSVDSTIGISLKIPPFGESVAYYWIAVGRTYAEVNLLNNILLSEKPQAILDRTASYWKHWVNKEEFNYGNLPAEVINLFKRSLLVLKTQIDNGGAIIAANDSDILQYAKDTYSYMWPRDGALVAHALMSAGYSTVCRKFFDFCANVVAPYNFCASVMVEDGFLLHKYNPDGSFGSSWHPWVRGEEIHVPIQEDETALLLWAIGQYYDMYRKIDVIRPLYHSFIEKAADFLVSYRDDETELPLPSYDLWEERRGILSFTVATVYGGLMAASRLSEIFNYTEKTKLYRQTAEKIRKAMDQYLYSEKLNRFLRMIVPKEEGGFEIDETVDASLYGLFAFGAYPPDDVRVQNTMKAIEEVLWVKTEIGGIARYERDFYQRAGNDDSIPGNPWIICTMWLAQYYIAITKSVKDLDRSIYYLKWAVSRALPSGVLAEQINPFTGEPMSVSPLTWSHATLVQTVMDYLKKLQELHTCGQCGRSIFLHERDGRQQIKKHLPGNLVSFEEQDVRQYADNVILKKNGAAISVNIDKNKCVGCGICAVRAGDAIALVNDKARLVPEKTGTWDVEEGFEKCCPLGAILVKKET</sequence>
<keyword evidence="2" id="KW-0326">Glycosidase</keyword>
<protein>
    <submittedName>
        <fullName evidence="2">Similar to glucan 1,4-alpha-glucosidase (Glucoamylase)</fullName>
        <ecNumber evidence="2">3.2.1.3</ecNumber>
    </submittedName>
</protein>
<dbReference type="PROSITE" id="PS51379">
    <property type="entry name" value="4FE4S_FER_2"/>
    <property type="match status" value="1"/>
</dbReference>
<dbReference type="EMBL" id="CT573072">
    <property type="protein sequence ID" value="CAJ72913.1"/>
    <property type="molecule type" value="Genomic_DNA"/>
</dbReference>
<accession>Q1PY00</accession>
<dbReference type="Pfam" id="PF00723">
    <property type="entry name" value="Glyco_hydro_15"/>
    <property type="match status" value="1"/>
</dbReference>
<dbReference type="Gene3D" id="1.50.10.10">
    <property type="match status" value="1"/>
</dbReference>
<dbReference type="InterPro" id="IPR017896">
    <property type="entry name" value="4Fe4S_Fe-S-bd"/>
</dbReference>
<dbReference type="GO" id="GO:0004339">
    <property type="term" value="F:glucan 1,4-alpha-glucosidase activity"/>
    <property type="evidence" value="ECO:0007669"/>
    <property type="project" value="UniProtKB-EC"/>
</dbReference>
<dbReference type="EC" id="3.2.1.3" evidence="2"/>
<dbReference type="InterPro" id="IPR011613">
    <property type="entry name" value="GH15-like"/>
</dbReference>
<dbReference type="Gene3D" id="3.30.70.20">
    <property type="match status" value="1"/>
</dbReference>
<dbReference type="InterPro" id="IPR008928">
    <property type="entry name" value="6-hairpin_glycosidase_sf"/>
</dbReference>
<evidence type="ECO:0000313" key="2">
    <source>
        <dbReference type="EMBL" id="CAJ72913.1"/>
    </source>
</evidence>
<feature type="domain" description="4Fe-4S ferredoxin-type" evidence="1">
    <location>
        <begin position="752"/>
        <end position="780"/>
    </location>
</feature>
<dbReference type="GO" id="GO:0005975">
    <property type="term" value="P:carbohydrate metabolic process"/>
    <property type="evidence" value="ECO:0007669"/>
    <property type="project" value="InterPro"/>
</dbReference>